<accession>A0A6J5M5Y1</accession>
<evidence type="ECO:0000313" key="1">
    <source>
        <dbReference type="EMBL" id="CAB4139199.1"/>
    </source>
</evidence>
<sequence length="78" mass="8895">MISEIDISDMKALYDMEYGKHFKLAPADVVQVPIDSEEFTMGDVYKFMGIDGMYSKCIDSNGTTHHFAAWTKVIPWVK</sequence>
<name>A0A6J5M5Y1_9CAUD</name>
<organism evidence="1">
    <name type="scientific">uncultured Caudovirales phage</name>
    <dbReference type="NCBI Taxonomy" id="2100421"/>
    <lineage>
        <taxon>Viruses</taxon>
        <taxon>Duplodnaviria</taxon>
        <taxon>Heunggongvirae</taxon>
        <taxon>Uroviricota</taxon>
        <taxon>Caudoviricetes</taxon>
        <taxon>Peduoviridae</taxon>
        <taxon>Maltschvirus</taxon>
        <taxon>Maltschvirus maltsch</taxon>
    </lineage>
</organism>
<dbReference type="EMBL" id="LR796354">
    <property type="protein sequence ID" value="CAB4139199.1"/>
    <property type="molecule type" value="Genomic_DNA"/>
</dbReference>
<gene>
    <name evidence="1" type="ORF">UFOVP337_23</name>
</gene>
<reference evidence="1" key="1">
    <citation type="submission" date="2020-04" db="EMBL/GenBank/DDBJ databases">
        <authorList>
            <person name="Chiriac C."/>
            <person name="Salcher M."/>
            <person name="Ghai R."/>
            <person name="Kavagutti S V."/>
        </authorList>
    </citation>
    <scope>NUCLEOTIDE SEQUENCE</scope>
</reference>
<proteinExistence type="predicted"/>
<protein>
    <submittedName>
        <fullName evidence="1">Uncharacterized protein</fullName>
    </submittedName>
</protein>